<dbReference type="InterPro" id="IPR011991">
    <property type="entry name" value="ArsR-like_HTH"/>
</dbReference>
<dbReference type="Proteomes" id="UP000306740">
    <property type="component" value="Unassembled WGS sequence"/>
</dbReference>
<evidence type="ECO:0000313" key="6">
    <source>
        <dbReference type="Proteomes" id="UP000306740"/>
    </source>
</evidence>
<dbReference type="InterPro" id="IPR036388">
    <property type="entry name" value="WH-like_DNA-bd_sf"/>
</dbReference>
<dbReference type="EMBL" id="VDFR01000008">
    <property type="protein sequence ID" value="TNC51397.1"/>
    <property type="molecule type" value="Genomic_DNA"/>
</dbReference>
<dbReference type="PANTHER" id="PTHR33154:SF15">
    <property type="entry name" value="REGULATORY PROTEIN ARSR"/>
    <property type="match status" value="1"/>
</dbReference>
<dbReference type="SMART" id="SM00418">
    <property type="entry name" value="HTH_ARSR"/>
    <property type="match status" value="1"/>
</dbReference>
<protein>
    <submittedName>
        <fullName evidence="5">Helix-turn-helix transcriptional regulator</fullName>
    </submittedName>
</protein>
<gene>
    <name evidence="5" type="ORF">FHE65_01715</name>
</gene>
<dbReference type="InterPro" id="IPR051081">
    <property type="entry name" value="HTH_MetalResp_TranReg"/>
</dbReference>
<evidence type="ECO:0000256" key="2">
    <source>
        <dbReference type="ARBA" id="ARBA00023125"/>
    </source>
</evidence>
<dbReference type="PANTHER" id="PTHR33154">
    <property type="entry name" value="TRANSCRIPTIONAL REGULATOR, ARSR FAMILY"/>
    <property type="match status" value="1"/>
</dbReference>
<dbReference type="OrthoDB" id="7945987at2"/>
<dbReference type="AlphaFoldDB" id="A0A5C4N366"/>
<dbReference type="RefSeq" id="WP_139105079.1">
    <property type="nucleotide sequence ID" value="NZ_VDFR01000008.1"/>
</dbReference>
<name>A0A5C4N366_9ACTN</name>
<comment type="caution">
    <text evidence="5">The sequence shown here is derived from an EMBL/GenBank/DDBJ whole genome shotgun (WGS) entry which is preliminary data.</text>
</comment>
<dbReference type="CDD" id="cd00090">
    <property type="entry name" value="HTH_ARSR"/>
    <property type="match status" value="1"/>
</dbReference>
<keyword evidence="3" id="KW-0804">Transcription</keyword>
<evidence type="ECO:0000313" key="5">
    <source>
        <dbReference type="EMBL" id="TNC51397.1"/>
    </source>
</evidence>
<dbReference type="InterPro" id="IPR001845">
    <property type="entry name" value="HTH_ArsR_DNA-bd_dom"/>
</dbReference>
<evidence type="ECO:0000256" key="1">
    <source>
        <dbReference type="ARBA" id="ARBA00023015"/>
    </source>
</evidence>
<evidence type="ECO:0000256" key="3">
    <source>
        <dbReference type="ARBA" id="ARBA00023163"/>
    </source>
</evidence>
<dbReference type="SUPFAM" id="SSF46785">
    <property type="entry name" value="Winged helix' DNA-binding domain"/>
    <property type="match status" value="1"/>
</dbReference>
<feature type="domain" description="HTH arsR-type" evidence="4">
    <location>
        <begin position="5"/>
        <end position="100"/>
    </location>
</feature>
<dbReference type="Gene3D" id="1.10.10.10">
    <property type="entry name" value="Winged helix-like DNA-binding domain superfamily/Winged helix DNA-binding domain"/>
    <property type="match status" value="1"/>
</dbReference>
<dbReference type="InterPro" id="IPR036390">
    <property type="entry name" value="WH_DNA-bd_sf"/>
</dbReference>
<proteinExistence type="predicted"/>
<sequence>MASIETLRAVMEPTRRRMIEYLYLHGPCQVGTLARALDQQVGSVSHHLRMLERVGVVAKAPELATDGRTSWWRLVKSSISWSVDDFNTDPAARAEAKAAERINIEHQLAKLAAWKRASDNAGEEWRRAAFSSGLIASATAEELDALHQALVRTWRAWRDAIDADDGQAREPVFVFAHGFPSAP</sequence>
<accession>A0A5C4N366</accession>
<keyword evidence="1" id="KW-0805">Transcription regulation</keyword>
<evidence type="ECO:0000259" key="4">
    <source>
        <dbReference type="SMART" id="SM00418"/>
    </source>
</evidence>
<keyword evidence="2" id="KW-0238">DNA-binding</keyword>
<dbReference type="GO" id="GO:0003700">
    <property type="term" value="F:DNA-binding transcription factor activity"/>
    <property type="evidence" value="ECO:0007669"/>
    <property type="project" value="InterPro"/>
</dbReference>
<reference evidence="5 6" key="1">
    <citation type="submission" date="2019-05" db="EMBL/GenBank/DDBJ databases">
        <title>Mumia sp. nov., isolated from the intestinal contents of plateau pika (Ochotona curzoniae) in the Qinghai-Tibet plateau of China.</title>
        <authorList>
            <person name="Tian Z."/>
        </authorList>
    </citation>
    <scope>NUCLEOTIDE SEQUENCE [LARGE SCALE GENOMIC DNA]</scope>
    <source>
        <strain evidence="6">527</strain>
    </source>
</reference>
<organism evidence="5 6">
    <name type="scientific">Mumia zhuanghuii</name>
    <dbReference type="NCBI Taxonomy" id="2585211"/>
    <lineage>
        <taxon>Bacteria</taxon>
        <taxon>Bacillati</taxon>
        <taxon>Actinomycetota</taxon>
        <taxon>Actinomycetes</taxon>
        <taxon>Propionibacteriales</taxon>
        <taxon>Nocardioidaceae</taxon>
        <taxon>Mumia</taxon>
    </lineage>
</organism>
<dbReference type="Pfam" id="PF25212">
    <property type="entry name" value="HVO_A0114"/>
    <property type="match status" value="1"/>
</dbReference>
<dbReference type="GO" id="GO:0003677">
    <property type="term" value="F:DNA binding"/>
    <property type="evidence" value="ECO:0007669"/>
    <property type="project" value="UniProtKB-KW"/>
</dbReference>